<evidence type="ECO:0000313" key="2">
    <source>
        <dbReference type="EMBL" id="PSG86398.1"/>
    </source>
</evidence>
<feature type="transmembrane region" description="Helical" evidence="1">
    <location>
        <begin position="30"/>
        <end position="52"/>
    </location>
</feature>
<sequence>MLRLSIHYGIHFFLPLGIALFFYKPKFLKVYFIFLLGFLIDLDHLVATPVFSPDRCSINYHFLHSYLAISIYILAIFWEKTRLIGIGLVCHIIADTTDCMLLNSGF</sequence>
<gene>
    <name evidence="2" type="ORF">C7H52_11955</name>
</gene>
<keyword evidence="3" id="KW-1185">Reference proteome</keyword>
<dbReference type="InterPro" id="IPR046125">
    <property type="entry name" value="DUF6122"/>
</dbReference>
<keyword evidence="1" id="KW-0812">Transmembrane</keyword>
<accession>A0A2T1N537</accession>
<dbReference type="OrthoDB" id="289051at2"/>
<dbReference type="RefSeq" id="WP_106464137.1">
    <property type="nucleotide sequence ID" value="NZ_PXOQ01000015.1"/>
</dbReference>
<evidence type="ECO:0000256" key="1">
    <source>
        <dbReference type="SAM" id="Phobius"/>
    </source>
</evidence>
<reference evidence="2 3" key="1">
    <citation type="submission" date="2018-03" db="EMBL/GenBank/DDBJ databases">
        <title>Mesoflavibacter sp. HG37 and Mesoflavibacter sp. HG96 sp.nov., two marine bacteria isolated from seawater of Western Pacific Ocean.</title>
        <authorList>
            <person name="Cheng H."/>
            <person name="Wu Y.-H."/>
            <person name="Guo L.-L."/>
            <person name="Xu X.-W."/>
        </authorList>
    </citation>
    <scope>NUCLEOTIDE SEQUENCE [LARGE SCALE GENOMIC DNA]</scope>
    <source>
        <strain evidence="2 3">KCTC 32269</strain>
    </source>
</reference>
<name>A0A2T1N537_9FLAO</name>
<dbReference type="EMBL" id="PXOQ01000015">
    <property type="protein sequence ID" value="PSG86398.1"/>
    <property type="molecule type" value="Genomic_DNA"/>
</dbReference>
<feature type="transmembrane region" description="Helical" evidence="1">
    <location>
        <begin position="58"/>
        <end position="78"/>
    </location>
</feature>
<dbReference type="AlphaFoldDB" id="A0A2T1N537"/>
<evidence type="ECO:0008006" key="4">
    <source>
        <dbReference type="Google" id="ProtNLM"/>
    </source>
</evidence>
<dbReference type="Pfam" id="PF19617">
    <property type="entry name" value="DUF6122"/>
    <property type="match status" value="1"/>
</dbReference>
<proteinExistence type="predicted"/>
<organism evidence="2 3">
    <name type="scientific">Aurantibacter aestuarii</name>
    <dbReference type="NCBI Taxonomy" id="1266046"/>
    <lineage>
        <taxon>Bacteria</taxon>
        <taxon>Pseudomonadati</taxon>
        <taxon>Bacteroidota</taxon>
        <taxon>Flavobacteriia</taxon>
        <taxon>Flavobacteriales</taxon>
        <taxon>Flavobacteriaceae</taxon>
        <taxon>Aurantibacter</taxon>
    </lineage>
</organism>
<keyword evidence="1" id="KW-0472">Membrane</keyword>
<dbReference type="Proteomes" id="UP000238426">
    <property type="component" value="Unassembled WGS sequence"/>
</dbReference>
<evidence type="ECO:0000313" key="3">
    <source>
        <dbReference type="Proteomes" id="UP000238426"/>
    </source>
</evidence>
<protein>
    <recommendedName>
        <fullName evidence="4">Metal-dependent hydrolase</fullName>
    </recommendedName>
</protein>
<keyword evidence="1" id="KW-1133">Transmembrane helix</keyword>
<comment type="caution">
    <text evidence="2">The sequence shown here is derived from an EMBL/GenBank/DDBJ whole genome shotgun (WGS) entry which is preliminary data.</text>
</comment>
<feature type="transmembrane region" description="Helical" evidence="1">
    <location>
        <begin position="6"/>
        <end position="23"/>
    </location>
</feature>